<dbReference type="SUPFAM" id="SSF49785">
    <property type="entry name" value="Galactose-binding domain-like"/>
    <property type="match status" value="1"/>
</dbReference>
<keyword evidence="3" id="KW-0326">Glycosidase</keyword>
<keyword evidence="2" id="KW-0378">Hydrolase</keyword>
<feature type="chain" id="PRO_5012815352" description="Exo-1,4-beta-D-glucosaminidase" evidence="4">
    <location>
        <begin position="21"/>
        <end position="946"/>
    </location>
</feature>
<evidence type="ECO:0000259" key="5">
    <source>
        <dbReference type="Pfam" id="PF00703"/>
    </source>
</evidence>
<dbReference type="VEuPathDB" id="FungiDB:ASPWEDRAFT_52033"/>
<evidence type="ECO:0000256" key="3">
    <source>
        <dbReference type="ARBA" id="ARBA00023295"/>
    </source>
</evidence>
<dbReference type="SUPFAM" id="SSF51445">
    <property type="entry name" value="(Trans)glycosidases"/>
    <property type="match status" value="1"/>
</dbReference>
<accession>A0A1L9RMV4</accession>
<dbReference type="InterPro" id="IPR041351">
    <property type="entry name" value="Ig_GlcNase"/>
</dbReference>
<dbReference type="InterPro" id="IPR017853">
    <property type="entry name" value="GH"/>
</dbReference>
<feature type="domain" description="Glycoside hydrolase family 2 immunoglobulin-like beta-sandwich" evidence="5">
    <location>
        <begin position="214"/>
        <end position="326"/>
    </location>
</feature>
<gene>
    <name evidence="8" type="ORF">ASPWEDRAFT_52033</name>
</gene>
<evidence type="ECO:0000259" key="6">
    <source>
        <dbReference type="Pfam" id="PF18368"/>
    </source>
</evidence>
<dbReference type="SUPFAM" id="SSF49303">
    <property type="entry name" value="beta-Galactosidase/glucuronidase domain"/>
    <property type="match status" value="3"/>
</dbReference>
<feature type="signal peptide" evidence="4">
    <location>
        <begin position="1"/>
        <end position="20"/>
    </location>
</feature>
<evidence type="ECO:0000256" key="2">
    <source>
        <dbReference type="ARBA" id="ARBA00022801"/>
    </source>
</evidence>
<dbReference type="UniPathway" id="UPA00280"/>
<reference evidence="9" key="1">
    <citation type="journal article" date="2017" name="Genome Biol.">
        <title>Comparative genomics reveals high biological diversity and specific adaptations in the industrially and medically important fungal genus Aspergillus.</title>
        <authorList>
            <person name="de Vries R.P."/>
            <person name="Riley R."/>
            <person name="Wiebenga A."/>
            <person name="Aguilar-Osorio G."/>
            <person name="Amillis S."/>
            <person name="Uchima C.A."/>
            <person name="Anderluh G."/>
            <person name="Asadollahi M."/>
            <person name="Askin M."/>
            <person name="Barry K."/>
            <person name="Battaglia E."/>
            <person name="Bayram O."/>
            <person name="Benocci T."/>
            <person name="Braus-Stromeyer S.A."/>
            <person name="Caldana C."/>
            <person name="Canovas D."/>
            <person name="Cerqueira G.C."/>
            <person name="Chen F."/>
            <person name="Chen W."/>
            <person name="Choi C."/>
            <person name="Clum A."/>
            <person name="Dos Santos R.A."/>
            <person name="Damasio A.R."/>
            <person name="Diallinas G."/>
            <person name="Emri T."/>
            <person name="Fekete E."/>
            <person name="Flipphi M."/>
            <person name="Freyberg S."/>
            <person name="Gallo A."/>
            <person name="Gournas C."/>
            <person name="Habgood R."/>
            <person name="Hainaut M."/>
            <person name="Harispe M.L."/>
            <person name="Henrissat B."/>
            <person name="Hilden K.S."/>
            <person name="Hope R."/>
            <person name="Hossain A."/>
            <person name="Karabika E."/>
            <person name="Karaffa L."/>
            <person name="Karanyi Z."/>
            <person name="Krasevec N."/>
            <person name="Kuo A."/>
            <person name="Kusch H."/>
            <person name="LaButti K."/>
            <person name="Lagendijk E.L."/>
            <person name="Lapidus A."/>
            <person name="Levasseur A."/>
            <person name="Lindquist E."/>
            <person name="Lipzen A."/>
            <person name="Logrieco A.F."/>
            <person name="MacCabe A."/>
            <person name="Maekelae M.R."/>
            <person name="Malavazi I."/>
            <person name="Melin P."/>
            <person name="Meyer V."/>
            <person name="Mielnichuk N."/>
            <person name="Miskei M."/>
            <person name="Molnar A.P."/>
            <person name="Mule G."/>
            <person name="Ngan C.Y."/>
            <person name="Orejas M."/>
            <person name="Orosz E."/>
            <person name="Ouedraogo J.P."/>
            <person name="Overkamp K.M."/>
            <person name="Park H.-S."/>
            <person name="Perrone G."/>
            <person name="Piumi F."/>
            <person name="Punt P.J."/>
            <person name="Ram A.F."/>
            <person name="Ramon A."/>
            <person name="Rauscher S."/>
            <person name="Record E."/>
            <person name="Riano-Pachon D.M."/>
            <person name="Robert V."/>
            <person name="Roehrig J."/>
            <person name="Ruller R."/>
            <person name="Salamov A."/>
            <person name="Salih N.S."/>
            <person name="Samson R.A."/>
            <person name="Sandor E."/>
            <person name="Sanguinetti M."/>
            <person name="Schuetze T."/>
            <person name="Sepcic K."/>
            <person name="Shelest E."/>
            <person name="Sherlock G."/>
            <person name="Sophianopoulou V."/>
            <person name="Squina F.M."/>
            <person name="Sun H."/>
            <person name="Susca A."/>
            <person name="Todd R.B."/>
            <person name="Tsang A."/>
            <person name="Unkles S.E."/>
            <person name="van de Wiele N."/>
            <person name="van Rossen-Uffink D."/>
            <person name="Oliveira J.V."/>
            <person name="Vesth T.C."/>
            <person name="Visser J."/>
            <person name="Yu J.-H."/>
            <person name="Zhou M."/>
            <person name="Andersen M.R."/>
            <person name="Archer D.B."/>
            <person name="Baker S.E."/>
            <person name="Benoit I."/>
            <person name="Brakhage A.A."/>
            <person name="Braus G.H."/>
            <person name="Fischer R."/>
            <person name="Frisvad J.C."/>
            <person name="Goldman G.H."/>
            <person name="Houbraken J."/>
            <person name="Oakley B."/>
            <person name="Pocsi I."/>
            <person name="Scazzocchio C."/>
            <person name="Seiboth B."/>
            <person name="vanKuyk P.A."/>
            <person name="Wortman J."/>
            <person name="Dyer P.S."/>
            <person name="Grigoriev I.V."/>
        </authorList>
    </citation>
    <scope>NUCLEOTIDE SEQUENCE [LARGE SCALE GENOMIC DNA]</scope>
    <source>
        <strain evidence="9">DTO 134E9</strain>
    </source>
</reference>
<dbReference type="Pfam" id="PF22666">
    <property type="entry name" value="Glyco_hydro_2_N2"/>
    <property type="match status" value="1"/>
</dbReference>
<evidence type="ECO:0000313" key="8">
    <source>
        <dbReference type="EMBL" id="OJJ36213.1"/>
    </source>
</evidence>
<dbReference type="InterPro" id="IPR043534">
    <property type="entry name" value="EBDG/EBM"/>
</dbReference>
<sequence length="946" mass="106132">MHVLPVIGVLLAGLPAAVRTQAIVSSPGDHAIIPGWRLQSSLRTSSDIPSISKPGANVSSWYRIGSRATVMAGLIENGVFNETDLFYSDNLDKVDQTMFKSAWLYREEFTINSKQTKSQHFFLDTHGITSKANIFLNGQRIAAPDYQDGSYTGHRYDLTPHVNSGSNCLLIQAHPTNYLRDLAVGWADWNPFPPDNGTGVWRDVEISQTGSVTVSAPRVITDFSGNADRVSVTIDVDIANYDGKKVDGTLDGIIQSDDGSQKLPLRHDFQLKAHEKRTVSFGTTINNARIWWPALWGKQPLYTVQVNASVGHGVSDIGKRTRFGIRQIRSMLNSFNDTSFSINRQPFLVLGAGYSPDIFLRFDVNRVRKIFQYILDMGMNTVRLEGKMEHPEFHDLADEMGLMVMAGWECCDKWEGWTYNDDVAADKWNDHDYTIANYSMLHEAGMLQPHPSLLAFLVGSDYWPDGRATKIYVDAFKAMNWQNPIIASASKRGYAKPLDPSGMKMEGPYDWVPPNYWYGDQYGAAFGFGSEQGAGVGTPERESLGMFMTKDGMESLWTKPKQGQYHMSQNYSHFHNRSIYNDALFNRYGEPSSLDDYLRKAQILDYESTRAEFEAFSIRRDAPRPATGVIYWMLNSAWPNLHWQLFDYYLRPIGAYFGAKIANRPEHLAYGYGDKAVYVINHSLLGQKRVVSVDLIDGGGKTLGHWNAVIQTIPNSSNKVMNVPGIDRIRDVAFLRLVLQDPRTGDILSRNVYWLSPTQDVLDWDRSTWITTPVSSYSDYSALSKLSPSSVKATVKTPGTGKKSSKQAQILLTNKSNFPAFFVKLTLRDPRTGKEISPVFWSDNYVTLFGSESMTVAVEYDVSNNLVPLTVIKGAGHEFIPLPQGENATTADFHSIRTRTTDSPSYFTSGFYKIEAGPQRPAHYTFEETKYVLNGQIDILVCCLIP</sequence>
<dbReference type="OrthoDB" id="408532at2759"/>
<dbReference type="InterPro" id="IPR006102">
    <property type="entry name" value="Ig-like_GH2"/>
</dbReference>
<name>A0A1L9RMV4_ASPWE</name>
<protein>
    <recommendedName>
        <fullName evidence="10">Exo-1,4-beta-D-glucosaminidase</fullName>
    </recommendedName>
</protein>
<evidence type="ECO:0000259" key="7">
    <source>
        <dbReference type="Pfam" id="PF22666"/>
    </source>
</evidence>
<dbReference type="Pfam" id="PF00703">
    <property type="entry name" value="Glyco_hydro_2"/>
    <property type="match status" value="1"/>
</dbReference>
<dbReference type="InterPro" id="IPR036156">
    <property type="entry name" value="Beta-gal/glucu_dom_sf"/>
</dbReference>
<dbReference type="Gene3D" id="3.20.20.80">
    <property type="entry name" value="Glycosidases"/>
    <property type="match status" value="1"/>
</dbReference>
<dbReference type="EMBL" id="KV878212">
    <property type="protein sequence ID" value="OJJ36213.1"/>
    <property type="molecule type" value="Genomic_DNA"/>
</dbReference>
<evidence type="ECO:0000256" key="4">
    <source>
        <dbReference type="SAM" id="SignalP"/>
    </source>
</evidence>
<dbReference type="InterPro" id="IPR013783">
    <property type="entry name" value="Ig-like_fold"/>
</dbReference>
<dbReference type="STRING" id="1073089.A0A1L9RMV4"/>
<dbReference type="Proteomes" id="UP000184383">
    <property type="component" value="Unassembled WGS sequence"/>
</dbReference>
<keyword evidence="9" id="KW-1185">Reference proteome</keyword>
<organism evidence="8 9">
    <name type="scientific">Aspergillus wentii DTO 134E9</name>
    <dbReference type="NCBI Taxonomy" id="1073089"/>
    <lineage>
        <taxon>Eukaryota</taxon>
        <taxon>Fungi</taxon>
        <taxon>Dikarya</taxon>
        <taxon>Ascomycota</taxon>
        <taxon>Pezizomycotina</taxon>
        <taxon>Eurotiomycetes</taxon>
        <taxon>Eurotiomycetidae</taxon>
        <taxon>Eurotiales</taxon>
        <taxon>Aspergillaceae</taxon>
        <taxon>Aspergillus</taxon>
        <taxon>Aspergillus subgen. Cremei</taxon>
    </lineage>
</organism>
<dbReference type="Pfam" id="PF18368">
    <property type="entry name" value="Ig_GlcNase"/>
    <property type="match status" value="1"/>
</dbReference>
<dbReference type="RefSeq" id="XP_040689889.1">
    <property type="nucleotide sequence ID" value="XM_040837693.1"/>
</dbReference>
<dbReference type="Gene3D" id="2.60.120.260">
    <property type="entry name" value="Galactose-binding domain-like"/>
    <property type="match status" value="1"/>
</dbReference>
<evidence type="ECO:0008006" key="10">
    <source>
        <dbReference type="Google" id="ProtNLM"/>
    </source>
</evidence>
<dbReference type="InterPro" id="IPR008979">
    <property type="entry name" value="Galactose-bd-like_sf"/>
</dbReference>
<dbReference type="GO" id="GO:0004553">
    <property type="term" value="F:hydrolase activity, hydrolyzing O-glycosyl compounds"/>
    <property type="evidence" value="ECO:0007669"/>
    <property type="project" value="InterPro"/>
</dbReference>
<dbReference type="PANTHER" id="PTHR43536:SF1">
    <property type="entry name" value="MANNOSYLGLYCOPROTEIN ENDO-BETA-MANNOSIDASE"/>
    <property type="match status" value="1"/>
</dbReference>
<proteinExistence type="inferred from homology"/>
<dbReference type="AlphaFoldDB" id="A0A1L9RMV4"/>
<dbReference type="GeneID" id="63753541"/>
<evidence type="ECO:0000313" key="9">
    <source>
        <dbReference type="Proteomes" id="UP000184383"/>
    </source>
</evidence>
<keyword evidence="4" id="KW-0732">Signal</keyword>
<dbReference type="InterPro" id="IPR054593">
    <property type="entry name" value="Beta-mannosidase-like_N2"/>
</dbReference>
<dbReference type="GO" id="GO:0005975">
    <property type="term" value="P:carbohydrate metabolic process"/>
    <property type="evidence" value="ECO:0007669"/>
    <property type="project" value="InterPro"/>
</dbReference>
<feature type="domain" description="Exo-beta-D-glucosaminidase Ig-fold" evidence="6">
    <location>
        <begin position="769"/>
        <end position="864"/>
    </location>
</feature>
<dbReference type="PANTHER" id="PTHR43536">
    <property type="entry name" value="MANNOSYLGLYCOPROTEIN ENDO-BETA-MANNOSIDASE"/>
    <property type="match status" value="1"/>
</dbReference>
<feature type="domain" description="Beta-mannosidase-like galactose-binding" evidence="7">
    <location>
        <begin position="57"/>
        <end position="176"/>
    </location>
</feature>
<dbReference type="Gene3D" id="2.60.40.10">
    <property type="entry name" value="Immunoglobulins"/>
    <property type="match status" value="3"/>
</dbReference>
<comment type="similarity">
    <text evidence="1">Belongs to the glycosyl hydrolase 2 family.</text>
</comment>
<evidence type="ECO:0000256" key="1">
    <source>
        <dbReference type="ARBA" id="ARBA00007401"/>
    </source>
</evidence>